<dbReference type="EMBL" id="AZRA01000072">
    <property type="protein sequence ID" value="KDB51622.1"/>
    <property type="molecule type" value="Genomic_DNA"/>
</dbReference>
<comment type="subcellular location">
    <subcellularLocation>
        <location evidence="1">Cell membrane</location>
        <topology evidence="1">Multi-pass membrane protein</topology>
    </subcellularLocation>
</comment>
<dbReference type="Pfam" id="PF03899">
    <property type="entry name" value="ATP-synt_I"/>
    <property type="match status" value="1"/>
</dbReference>
<comment type="caution">
    <text evidence="8">The sequence shown here is derived from an EMBL/GenBank/DDBJ whole genome shotgun (WGS) entry which is preliminary data.</text>
</comment>
<dbReference type="eggNOG" id="COG3312">
    <property type="taxonomic scope" value="Bacteria"/>
</dbReference>
<evidence type="ECO:0000256" key="3">
    <source>
        <dbReference type="ARBA" id="ARBA00022692"/>
    </source>
</evidence>
<feature type="transmembrane region" description="Helical" evidence="7">
    <location>
        <begin position="144"/>
        <end position="164"/>
    </location>
</feature>
<evidence type="ECO:0000256" key="5">
    <source>
        <dbReference type="ARBA" id="ARBA00023136"/>
    </source>
</evidence>
<feature type="compositionally biased region" description="Acidic residues" evidence="6">
    <location>
        <begin position="16"/>
        <end position="25"/>
    </location>
</feature>
<evidence type="ECO:0008006" key="10">
    <source>
        <dbReference type="Google" id="ProtNLM"/>
    </source>
</evidence>
<evidence type="ECO:0000256" key="4">
    <source>
        <dbReference type="ARBA" id="ARBA00022989"/>
    </source>
</evidence>
<feature type="compositionally biased region" description="Polar residues" evidence="6">
    <location>
        <begin position="1"/>
        <end position="12"/>
    </location>
</feature>
<keyword evidence="4 7" id="KW-1133">Transmembrane helix</keyword>
<sequence>MNSVKTSTSGTFPEQVDLDEASVEDGQEEFKSLTKEEAQALRSRLPQLSPWRVVAAQAAAGLVMTVLCWLVITGRGAVWSALYGAATVVVPTALLARGMTRMNRLPEVKANVAAFNFMFWEFLKIGVSVAMLAAAVLVVPDLSWPALLVTMIVCMKMNWLALLWQGRVTTNRS</sequence>
<accession>A0A059KJI5</accession>
<keyword evidence="3 7" id="KW-0812">Transmembrane</keyword>
<evidence type="ECO:0000256" key="1">
    <source>
        <dbReference type="ARBA" id="ARBA00004651"/>
    </source>
</evidence>
<proteinExistence type="predicted"/>
<evidence type="ECO:0000256" key="7">
    <source>
        <dbReference type="SAM" id="Phobius"/>
    </source>
</evidence>
<keyword evidence="2" id="KW-1003">Cell membrane</keyword>
<dbReference type="InterPro" id="IPR005598">
    <property type="entry name" value="ATP_synth_I"/>
</dbReference>
<dbReference type="STRING" id="34103.SAMN05421778_10425"/>
<name>A0A059KJI5_9BURK</name>
<evidence type="ECO:0000256" key="6">
    <source>
        <dbReference type="SAM" id="MobiDB-lite"/>
    </source>
</evidence>
<feature type="transmembrane region" description="Helical" evidence="7">
    <location>
        <begin position="117"/>
        <end position="138"/>
    </location>
</feature>
<reference evidence="8 9" key="1">
    <citation type="journal article" date="2014" name="FEMS Microbiol. Ecol.">
        <title>Sphaerotilus natans encrusted with nanoball-shaped Fe(III) oxide minerals formed by nitrate-reducing mixotrophic Fe(II) oxidation.</title>
        <authorList>
            <person name="Park S."/>
            <person name="Kim D.H."/>
            <person name="Lee J.H."/>
            <person name="Hur H.G."/>
        </authorList>
    </citation>
    <scope>NUCLEOTIDE SEQUENCE [LARGE SCALE GENOMIC DNA]</scope>
    <source>
        <strain evidence="8 9">DSM 6575</strain>
    </source>
</reference>
<keyword evidence="5 7" id="KW-0472">Membrane</keyword>
<organism evidence="8 9">
    <name type="scientific">Sphaerotilus natans subsp. natans DSM 6575</name>
    <dbReference type="NCBI Taxonomy" id="1286631"/>
    <lineage>
        <taxon>Bacteria</taxon>
        <taxon>Pseudomonadati</taxon>
        <taxon>Pseudomonadota</taxon>
        <taxon>Betaproteobacteria</taxon>
        <taxon>Burkholderiales</taxon>
        <taxon>Sphaerotilaceae</taxon>
        <taxon>Sphaerotilus</taxon>
    </lineage>
</organism>
<dbReference type="PATRIC" id="fig|1286631.3.peg.2710"/>
<feature type="transmembrane region" description="Helical" evidence="7">
    <location>
        <begin position="78"/>
        <end position="96"/>
    </location>
</feature>
<evidence type="ECO:0000313" key="9">
    <source>
        <dbReference type="Proteomes" id="UP000026714"/>
    </source>
</evidence>
<feature type="region of interest" description="Disordered" evidence="6">
    <location>
        <begin position="1"/>
        <end position="25"/>
    </location>
</feature>
<dbReference type="GO" id="GO:0005886">
    <property type="term" value="C:plasma membrane"/>
    <property type="evidence" value="ECO:0007669"/>
    <property type="project" value="UniProtKB-SubCell"/>
</dbReference>
<evidence type="ECO:0000313" key="8">
    <source>
        <dbReference type="EMBL" id="KDB51622.1"/>
    </source>
</evidence>
<dbReference type="AlphaFoldDB" id="A0A059KJI5"/>
<dbReference type="RefSeq" id="WP_081838172.1">
    <property type="nucleotide sequence ID" value="NZ_AZRA01000072.1"/>
</dbReference>
<keyword evidence="9" id="KW-1185">Reference proteome</keyword>
<gene>
    <name evidence="8" type="ORF">X805_27730</name>
</gene>
<protein>
    <recommendedName>
        <fullName evidence="10">ATP synthase subunit I</fullName>
    </recommendedName>
</protein>
<dbReference type="Proteomes" id="UP000026714">
    <property type="component" value="Unassembled WGS sequence"/>
</dbReference>
<feature type="transmembrane region" description="Helical" evidence="7">
    <location>
        <begin position="51"/>
        <end position="72"/>
    </location>
</feature>
<evidence type="ECO:0000256" key="2">
    <source>
        <dbReference type="ARBA" id="ARBA00022475"/>
    </source>
</evidence>